<accession>A0A7R9YFR6</accession>
<evidence type="ECO:0000313" key="7">
    <source>
        <dbReference type="EMBL" id="CAD8264822.1"/>
    </source>
</evidence>
<evidence type="ECO:0000256" key="2">
    <source>
        <dbReference type="ARBA" id="ARBA00022771"/>
    </source>
</evidence>
<organism evidence="7">
    <name type="scientific">Pinguiococcus pyrenoidosus</name>
    <dbReference type="NCBI Taxonomy" id="172671"/>
    <lineage>
        <taxon>Eukaryota</taxon>
        <taxon>Sar</taxon>
        <taxon>Stramenopiles</taxon>
        <taxon>Ochrophyta</taxon>
        <taxon>Pinguiophyceae</taxon>
        <taxon>Pinguiochrysidales</taxon>
        <taxon>Pinguiochrysidaceae</taxon>
        <taxon>Pinguiococcus</taxon>
    </lineage>
</organism>
<evidence type="ECO:0000256" key="1">
    <source>
        <dbReference type="ARBA" id="ARBA00022723"/>
    </source>
</evidence>
<sequence length="313" mass="33041">MAATEMMTPFRHANYYCHCCDRRVDTMEVEGEHQCRACGDTFVERVEDADDLHRFLESSTEQPSDSSQEDAAATAASNRSNSSTSTGATRGAEFASGLDSFFLLSSLLERLEQRGGGGGGARAAMRAGPAAGGSRTEQEMAERASEATAGNSFDASFARLLLASALGAQGQGTDAGGDGIDRNRLGDYYFGNMNDVLHQIFLRDGGAQGVPPASEEALESLGSQAVTISEEEAAECAAAAERAEAAAAVATDGDTAAAEGVSESDYMCPVCMDVYEAGQKAVRTRCGHRFHLDCISRWLQSHNTCPICRESVA</sequence>
<proteinExistence type="predicted"/>
<dbReference type="AlphaFoldDB" id="A0A7R9YFR6"/>
<dbReference type="GO" id="GO:0016567">
    <property type="term" value="P:protein ubiquitination"/>
    <property type="evidence" value="ECO:0007669"/>
    <property type="project" value="TreeGrafter"/>
</dbReference>
<dbReference type="GO" id="GO:0061630">
    <property type="term" value="F:ubiquitin protein ligase activity"/>
    <property type="evidence" value="ECO:0007669"/>
    <property type="project" value="TreeGrafter"/>
</dbReference>
<feature type="compositionally biased region" description="Low complexity" evidence="5">
    <location>
        <begin position="122"/>
        <end position="133"/>
    </location>
</feature>
<feature type="domain" description="RING-type" evidence="6">
    <location>
        <begin position="268"/>
        <end position="309"/>
    </location>
</feature>
<evidence type="ECO:0000256" key="4">
    <source>
        <dbReference type="PROSITE-ProRule" id="PRU00175"/>
    </source>
</evidence>
<protein>
    <recommendedName>
        <fullName evidence="6">RING-type domain-containing protein</fullName>
    </recommendedName>
</protein>
<name>A0A7R9YFR6_9STRA</name>
<feature type="region of interest" description="Disordered" evidence="5">
    <location>
        <begin position="57"/>
        <end position="89"/>
    </location>
</feature>
<dbReference type="PANTHER" id="PTHR15710">
    <property type="entry name" value="E3 UBIQUITIN-PROTEIN LIGASE PRAJA"/>
    <property type="match status" value="1"/>
</dbReference>
<keyword evidence="1" id="KW-0479">Metal-binding</keyword>
<dbReference type="PROSITE" id="PS50089">
    <property type="entry name" value="ZF_RING_2"/>
    <property type="match status" value="1"/>
</dbReference>
<dbReference type="Gene3D" id="3.30.40.10">
    <property type="entry name" value="Zinc/RING finger domain, C3HC4 (zinc finger)"/>
    <property type="match status" value="1"/>
</dbReference>
<feature type="region of interest" description="Disordered" evidence="5">
    <location>
        <begin position="114"/>
        <end position="149"/>
    </location>
</feature>
<dbReference type="InterPro" id="IPR001841">
    <property type="entry name" value="Znf_RING"/>
</dbReference>
<gene>
    <name evidence="7" type="ORF">PPYR1160_LOCUS14325</name>
</gene>
<dbReference type="PANTHER" id="PTHR15710:SF243">
    <property type="entry name" value="E3 UBIQUITIN-PROTEIN LIGASE PRAJA-2 ISOFORM X1"/>
    <property type="match status" value="1"/>
</dbReference>
<dbReference type="GO" id="GO:0005737">
    <property type="term" value="C:cytoplasm"/>
    <property type="evidence" value="ECO:0007669"/>
    <property type="project" value="TreeGrafter"/>
</dbReference>
<evidence type="ECO:0000259" key="6">
    <source>
        <dbReference type="PROSITE" id="PS50089"/>
    </source>
</evidence>
<dbReference type="SUPFAM" id="SSF57850">
    <property type="entry name" value="RING/U-box"/>
    <property type="match status" value="1"/>
</dbReference>
<feature type="compositionally biased region" description="Polar residues" evidence="5">
    <location>
        <begin position="57"/>
        <end position="66"/>
    </location>
</feature>
<feature type="compositionally biased region" description="Basic and acidic residues" evidence="5">
    <location>
        <begin position="136"/>
        <end position="145"/>
    </location>
</feature>
<keyword evidence="2 4" id="KW-0863">Zinc-finger</keyword>
<dbReference type="Pfam" id="PF13639">
    <property type="entry name" value="zf-RING_2"/>
    <property type="match status" value="1"/>
</dbReference>
<evidence type="ECO:0000256" key="5">
    <source>
        <dbReference type="SAM" id="MobiDB-lite"/>
    </source>
</evidence>
<dbReference type="GO" id="GO:0008270">
    <property type="term" value="F:zinc ion binding"/>
    <property type="evidence" value="ECO:0007669"/>
    <property type="project" value="UniProtKB-KW"/>
</dbReference>
<evidence type="ECO:0000256" key="3">
    <source>
        <dbReference type="ARBA" id="ARBA00022833"/>
    </source>
</evidence>
<dbReference type="SMART" id="SM00184">
    <property type="entry name" value="RING"/>
    <property type="match status" value="1"/>
</dbReference>
<dbReference type="EMBL" id="HBEA01018841">
    <property type="protein sequence ID" value="CAD8264822.1"/>
    <property type="molecule type" value="Transcribed_RNA"/>
</dbReference>
<keyword evidence="3" id="KW-0862">Zinc</keyword>
<dbReference type="InterPro" id="IPR013083">
    <property type="entry name" value="Znf_RING/FYVE/PHD"/>
</dbReference>
<reference evidence="7" key="1">
    <citation type="submission" date="2021-01" db="EMBL/GenBank/DDBJ databases">
        <authorList>
            <person name="Corre E."/>
            <person name="Pelletier E."/>
            <person name="Niang G."/>
            <person name="Scheremetjew M."/>
            <person name="Finn R."/>
            <person name="Kale V."/>
            <person name="Holt S."/>
            <person name="Cochrane G."/>
            <person name="Meng A."/>
            <person name="Brown T."/>
            <person name="Cohen L."/>
        </authorList>
    </citation>
    <scope>NUCLEOTIDE SEQUENCE</scope>
    <source>
        <strain evidence="7">CCMP2078</strain>
    </source>
</reference>
<feature type="compositionally biased region" description="Low complexity" evidence="5">
    <location>
        <begin position="71"/>
        <end position="89"/>
    </location>
</feature>